<dbReference type="InterPro" id="IPR046342">
    <property type="entry name" value="CBS_dom_sf"/>
</dbReference>
<dbReference type="Pfam" id="PF00571">
    <property type="entry name" value="CBS"/>
    <property type="match status" value="1"/>
</dbReference>
<feature type="domain" description="CBS" evidence="9">
    <location>
        <begin position="1"/>
        <end position="30"/>
    </location>
</feature>
<organism evidence="10">
    <name type="scientific">marine sediment metagenome</name>
    <dbReference type="NCBI Taxonomy" id="412755"/>
    <lineage>
        <taxon>unclassified sequences</taxon>
        <taxon>metagenomes</taxon>
        <taxon>ecological metagenomes</taxon>
    </lineage>
</organism>
<keyword evidence="7 8" id="KW-0472">Membrane</keyword>
<dbReference type="PANTHER" id="PTHR41394">
    <property type="entry name" value="MAGNESIUM TRANSPORTER MGTE"/>
    <property type="match status" value="1"/>
</dbReference>
<feature type="transmembrane region" description="Helical" evidence="8">
    <location>
        <begin position="158"/>
        <end position="185"/>
    </location>
</feature>
<keyword evidence="4 8" id="KW-0812">Transmembrane</keyword>
<accession>A0A0F8Z1H5</accession>
<proteinExistence type="inferred from homology"/>
<keyword evidence="5" id="KW-0460">Magnesium</keyword>
<feature type="transmembrane region" description="Helical" evidence="8">
    <location>
        <begin position="197"/>
        <end position="220"/>
    </location>
</feature>
<comment type="similarity">
    <text evidence="2">Belongs to the SLC41A transporter family.</text>
</comment>
<dbReference type="Pfam" id="PF01769">
    <property type="entry name" value="MgtE"/>
    <property type="match status" value="1"/>
</dbReference>
<dbReference type="Gene3D" id="3.10.580.10">
    <property type="entry name" value="CBS-domain"/>
    <property type="match status" value="1"/>
</dbReference>
<dbReference type="InterPro" id="IPR006667">
    <property type="entry name" value="SLC41_membr_dom"/>
</dbReference>
<evidence type="ECO:0000256" key="2">
    <source>
        <dbReference type="ARBA" id="ARBA00009749"/>
    </source>
</evidence>
<name>A0A0F8Z1H5_9ZZZZ</name>
<evidence type="ECO:0000256" key="4">
    <source>
        <dbReference type="ARBA" id="ARBA00022692"/>
    </source>
</evidence>
<protein>
    <recommendedName>
        <fullName evidence="9">CBS domain-containing protein</fullName>
    </recommendedName>
</protein>
<gene>
    <name evidence="10" type="ORF">LCGC14_2751590</name>
</gene>
<keyword evidence="6 8" id="KW-1133">Transmembrane helix</keyword>
<dbReference type="GO" id="GO:0015095">
    <property type="term" value="F:magnesium ion transmembrane transporter activity"/>
    <property type="evidence" value="ECO:0007669"/>
    <property type="project" value="InterPro"/>
</dbReference>
<dbReference type="PANTHER" id="PTHR41394:SF8">
    <property type="entry name" value="MAGNESIUM TRANSPORTER MGTE"/>
    <property type="match status" value="1"/>
</dbReference>
<feature type="non-terminal residue" evidence="10">
    <location>
        <position position="1"/>
    </location>
</feature>
<dbReference type="InterPro" id="IPR006669">
    <property type="entry name" value="MgtE_transporter"/>
</dbReference>
<dbReference type="PROSITE" id="PS51371">
    <property type="entry name" value="CBS"/>
    <property type="match status" value="1"/>
</dbReference>
<evidence type="ECO:0000256" key="7">
    <source>
        <dbReference type="ARBA" id="ARBA00023136"/>
    </source>
</evidence>
<feature type="transmembrane region" description="Helical" evidence="8">
    <location>
        <begin position="132"/>
        <end position="152"/>
    </location>
</feature>
<sequence>ALPVVDRDKKLVGIITVDDVVDVIHEEATEDFHKMAGIEAHDDPYFNTKFFLLGRKRVLWLVILLIASYMSSFVLKNYSQILQAVIPLVFFIPMLTGTCGNTGMQSATLIIRGLATGEIEIKDFSKLFFREIFMGGFLGVILGAFSFLRARFVDTDPFIGIVVGIAVFCSVLAANIIGTVLPLILKKLKIDPAISAGPFISTIVDVTTLLIYFEIARAIFHVKM</sequence>
<evidence type="ECO:0000313" key="10">
    <source>
        <dbReference type="EMBL" id="KKK87602.1"/>
    </source>
</evidence>
<evidence type="ECO:0000256" key="1">
    <source>
        <dbReference type="ARBA" id="ARBA00004141"/>
    </source>
</evidence>
<evidence type="ECO:0000256" key="5">
    <source>
        <dbReference type="ARBA" id="ARBA00022842"/>
    </source>
</evidence>
<evidence type="ECO:0000259" key="9">
    <source>
        <dbReference type="PROSITE" id="PS51371"/>
    </source>
</evidence>
<comment type="caution">
    <text evidence="10">The sequence shown here is derived from an EMBL/GenBank/DDBJ whole genome shotgun (WGS) entry which is preliminary data.</text>
</comment>
<evidence type="ECO:0000256" key="3">
    <source>
        <dbReference type="ARBA" id="ARBA00022448"/>
    </source>
</evidence>
<dbReference type="GO" id="GO:0016020">
    <property type="term" value="C:membrane"/>
    <property type="evidence" value="ECO:0007669"/>
    <property type="project" value="UniProtKB-SubCell"/>
</dbReference>
<dbReference type="SUPFAM" id="SSF54631">
    <property type="entry name" value="CBS-domain pair"/>
    <property type="match status" value="1"/>
</dbReference>
<keyword evidence="3" id="KW-0813">Transport</keyword>
<comment type="subcellular location">
    <subcellularLocation>
        <location evidence="1">Membrane</location>
        <topology evidence="1">Multi-pass membrane protein</topology>
    </subcellularLocation>
</comment>
<evidence type="ECO:0000256" key="6">
    <source>
        <dbReference type="ARBA" id="ARBA00022989"/>
    </source>
</evidence>
<reference evidence="10" key="1">
    <citation type="journal article" date="2015" name="Nature">
        <title>Complex archaea that bridge the gap between prokaryotes and eukaryotes.</title>
        <authorList>
            <person name="Spang A."/>
            <person name="Saw J.H."/>
            <person name="Jorgensen S.L."/>
            <person name="Zaremba-Niedzwiedzka K."/>
            <person name="Martijn J."/>
            <person name="Lind A.E."/>
            <person name="van Eijk R."/>
            <person name="Schleper C."/>
            <person name="Guy L."/>
            <person name="Ettema T.J."/>
        </authorList>
    </citation>
    <scope>NUCLEOTIDE SEQUENCE</scope>
</reference>
<dbReference type="EMBL" id="LAZR01050323">
    <property type="protein sequence ID" value="KKK87602.1"/>
    <property type="molecule type" value="Genomic_DNA"/>
</dbReference>
<dbReference type="SUPFAM" id="SSF161093">
    <property type="entry name" value="MgtE membrane domain-like"/>
    <property type="match status" value="1"/>
</dbReference>
<dbReference type="InterPro" id="IPR036739">
    <property type="entry name" value="SLC41_membr_dom_sf"/>
</dbReference>
<feature type="transmembrane region" description="Helical" evidence="8">
    <location>
        <begin position="58"/>
        <end position="75"/>
    </location>
</feature>
<dbReference type="NCBIfam" id="TIGR00400">
    <property type="entry name" value="mgtE"/>
    <property type="match status" value="1"/>
</dbReference>
<dbReference type="InterPro" id="IPR000644">
    <property type="entry name" value="CBS_dom"/>
</dbReference>
<feature type="transmembrane region" description="Helical" evidence="8">
    <location>
        <begin position="81"/>
        <end position="102"/>
    </location>
</feature>
<dbReference type="AlphaFoldDB" id="A0A0F8Z1H5"/>
<evidence type="ECO:0000256" key="8">
    <source>
        <dbReference type="SAM" id="Phobius"/>
    </source>
</evidence>
<dbReference type="Gene3D" id="1.10.357.20">
    <property type="entry name" value="SLC41 divalent cation transporters, integral membrane domain"/>
    <property type="match status" value="1"/>
</dbReference>